<sequence>MICQCYFNTEEQLLCEGDLRKIRFSIPISEEQHRALEEKCLCQTHYNCEVVNKNYYQEHQKKLNEYCAYPKHSIYKQSTKKKKQAESKDALINLLVRLYKILELDSTAKICIKFTDKDSNYITSNNYIQATKQSQIS</sequence>
<comment type="caution">
    <text evidence="1">The sequence shown here is derived from an EMBL/GenBank/DDBJ whole genome shotgun (WGS) entry which is preliminary data.</text>
</comment>
<organism evidence="1 2">
    <name type="scientific">Dentiscutata erythropus</name>
    <dbReference type="NCBI Taxonomy" id="1348616"/>
    <lineage>
        <taxon>Eukaryota</taxon>
        <taxon>Fungi</taxon>
        <taxon>Fungi incertae sedis</taxon>
        <taxon>Mucoromycota</taxon>
        <taxon>Glomeromycotina</taxon>
        <taxon>Glomeromycetes</taxon>
        <taxon>Diversisporales</taxon>
        <taxon>Gigasporaceae</taxon>
        <taxon>Dentiscutata</taxon>
    </lineage>
</organism>
<evidence type="ECO:0000313" key="2">
    <source>
        <dbReference type="Proteomes" id="UP000789405"/>
    </source>
</evidence>
<protein>
    <submittedName>
        <fullName evidence="1">25114_t:CDS:1</fullName>
    </submittedName>
</protein>
<dbReference type="AlphaFoldDB" id="A0A9N9P1I2"/>
<proteinExistence type="predicted"/>
<keyword evidence="2" id="KW-1185">Reference proteome</keyword>
<accession>A0A9N9P1I2</accession>
<dbReference type="Proteomes" id="UP000789405">
    <property type="component" value="Unassembled WGS sequence"/>
</dbReference>
<dbReference type="EMBL" id="CAJVPY010022750">
    <property type="protein sequence ID" value="CAG8783648.1"/>
    <property type="molecule type" value="Genomic_DNA"/>
</dbReference>
<reference evidence="1" key="1">
    <citation type="submission" date="2021-06" db="EMBL/GenBank/DDBJ databases">
        <authorList>
            <person name="Kallberg Y."/>
            <person name="Tangrot J."/>
            <person name="Rosling A."/>
        </authorList>
    </citation>
    <scope>NUCLEOTIDE SEQUENCE</scope>
    <source>
        <strain evidence="1">MA453B</strain>
    </source>
</reference>
<gene>
    <name evidence="1" type="ORF">DERYTH_LOCUS19962</name>
</gene>
<evidence type="ECO:0000313" key="1">
    <source>
        <dbReference type="EMBL" id="CAG8783648.1"/>
    </source>
</evidence>
<name>A0A9N9P1I2_9GLOM</name>